<evidence type="ECO:0000313" key="3">
    <source>
        <dbReference type="Proteomes" id="UP000643207"/>
    </source>
</evidence>
<gene>
    <name evidence="2" type="ORF">JI742_13450</name>
</gene>
<evidence type="ECO:0000313" key="2">
    <source>
        <dbReference type="EMBL" id="MBL0720894.1"/>
    </source>
</evidence>
<name>A0A9X0XFQ9_9BURK</name>
<accession>A0A9X0XFQ9</accession>
<dbReference type="RefSeq" id="WP_201827765.1">
    <property type="nucleotide sequence ID" value="NZ_JAERRA010000002.1"/>
</dbReference>
<sequence>MAPVSALQALVAAPDLALEHLAARAELARLEGQSLLDETLRRLRWRLLASLLALLGLGLAGVALMLAVLAGPQPLAVQAVLLGVPLLPLLLAPLAWWIGRDRLAEPFVATRREAAADEAALRSLGTVP</sequence>
<comment type="caution">
    <text evidence="2">The sequence shown here is derived from an EMBL/GenBank/DDBJ whole genome shotgun (WGS) entry which is preliminary data.</text>
</comment>
<proteinExistence type="predicted"/>
<keyword evidence="1" id="KW-1133">Transmembrane helix</keyword>
<evidence type="ECO:0000256" key="1">
    <source>
        <dbReference type="SAM" id="Phobius"/>
    </source>
</evidence>
<keyword evidence="1" id="KW-0472">Membrane</keyword>
<dbReference type="Proteomes" id="UP000643207">
    <property type="component" value="Unassembled WGS sequence"/>
</dbReference>
<feature type="transmembrane region" description="Helical" evidence="1">
    <location>
        <begin position="75"/>
        <end position="98"/>
    </location>
</feature>
<feature type="transmembrane region" description="Helical" evidence="1">
    <location>
        <begin position="47"/>
        <end position="69"/>
    </location>
</feature>
<reference evidence="2 3" key="1">
    <citation type="submission" date="2021-01" db="EMBL/GenBank/DDBJ databases">
        <title>Piscinibacter sp. Jin2 Genome sequencing and assembly.</title>
        <authorList>
            <person name="Kim I."/>
        </authorList>
    </citation>
    <scope>NUCLEOTIDE SEQUENCE [LARGE SCALE GENOMIC DNA]</scope>
    <source>
        <strain evidence="2 3">Jin2</strain>
    </source>
</reference>
<organism evidence="2 3">
    <name type="scientific">Aquariibacter lacus</name>
    <dbReference type="NCBI Taxonomy" id="2801332"/>
    <lineage>
        <taxon>Bacteria</taxon>
        <taxon>Pseudomonadati</taxon>
        <taxon>Pseudomonadota</taxon>
        <taxon>Betaproteobacteria</taxon>
        <taxon>Burkholderiales</taxon>
        <taxon>Sphaerotilaceae</taxon>
        <taxon>Aquariibacter</taxon>
    </lineage>
</organism>
<dbReference type="EMBL" id="JAERRA010000002">
    <property type="protein sequence ID" value="MBL0720894.1"/>
    <property type="molecule type" value="Genomic_DNA"/>
</dbReference>
<keyword evidence="3" id="KW-1185">Reference proteome</keyword>
<keyword evidence="1" id="KW-0812">Transmembrane</keyword>
<protein>
    <submittedName>
        <fullName evidence="2">Uncharacterized protein</fullName>
    </submittedName>
</protein>
<dbReference type="AlphaFoldDB" id="A0A9X0XFQ9"/>